<dbReference type="Pfam" id="PF01063">
    <property type="entry name" value="Aminotran_4"/>
    <property type="match status" value="1"/>
</dbReference>
<dbReference type="RefSeq" id="WP_015281246.1">
    <property type="nucleotide sequence ID" value="NC_019940.1"/>
</dbReference>
<dbReference type="HOGENOM" id="CLU_020844_2_1_6"/>
<evidence type="ECO:0000313" key="12">
    <source>
        <dbReference type="Proteomes" id="UP000010816"/>
    </source>
</evidence>
<keyword evidence="4" id="KW-0663">Pyridoxal phosphate</keyword>
<dbReference type="PANTHER" id="PTHR42743:SF2">
    <property type="entry name" value="AMINODEOXYCHORISMATE LYASE"/>
    <property type="match status" value="1"/>
</dbReference>
<dbReference type="GO" id="GO:0008696">
    <property type="term" value="F:4-amino-4-deoxychorismate lyase activity"/>
    <property type="evidence" value="ECO:0007669"/>
    <property type="project" value="UniProtKB-UniRule"/>
</dbReference>
<gene>
    <name evidence="11" type="ORF">Thimo_2377</name>
</gene>
<proteinExistence type="inferred from homology"/>
<dbReference type="CDD" id="cd01559">
    <property type="entry name" value="ADCL_like"/>
    <property type="match status" value="1"/>
</dbReference>
<keyword evidence="12" id="KW-1185">Reference proteome</keyword>
<evidence type="ECO:0000256" key="1">
    <source>
        <dbReference type="ARBA" id="ARBA00001933"/>
    </source>
</evidence>
<evidence type="ECO:0000256" key="2">
    <source>
        <dbReference type="ARBA" id="ARBA00009320"/>
    </source>
</evidence>
<dbReference type="Gene3D" id="3.30.470.10">
    <property type="match status" value="1"/>
</dbReference>
<dbReference type="eggNOG" id="COG0115">
    <property type="taxonomic scope" value="Bacteria"/>
</dbReference>
<dbReference type="STRING" id="765912.Thimo_2377"/>
<dbReference type="GO" id="GO:0005829">
    <property type="term" value="C:cytosol"/>
    <property type="evidence" value="ECO:0007669"/>
    <property type="project" value="TreeGrafter"/>
</dbReference>
<dbReference type="KEGG" id="tmb:Thimo_2377"/>
<accession>L0GWI3</accession>
<protein>
    <recommendedName>
        <fullName evidence="8 10">Aminodeoxychorismate lyase</fullName>
        <ecNumber evidence="8 10">4.1.3.38</ecNumber>
    </recommendedName>
</protein>
<comment type="catalytic activity">
    <reaction evidence="9">
        <text>4-amino-4-deoxychorismate = 4-aminobenzoate + pyruvate + H(+)</text>
        <dbReference type="Rhea" id="RHEA:16201"/>
        <dbReference type="ChEBI" id="CHEBI:15361"/>
        <dbReference type="ChEBI" id="CHEBI:15378"/>
        <dbReference type="ChEBI" id="CHEBI:17836"/>
        <dbReference type="ChEBI" id="CHEBI:58406"/>
        <dbReference type="EC" id="4.1.3.38"/>
    </reaction>
</comment>
<evidence type="ECO:0000256" key="5">
    <source>
        <dbReference type="ARBA" id="ARBA00022909"/>
    </source>
</evidence>
<dbReference type="GO" id="GO:0046656">
    <property type="term" value="P:folic acid biosynthetic process"/>
    <property type="evidence" value="ECO:0007669"/>
    <property type="project" value="UniProtKB-KW"/>
</dbReference>
<dbReference type="GO" id="GO:0030170">
    <property type="term" value="F:pyridoxal phosphate binding"/>
    <property type="evidence" value="ECO:0007669"/>
    <property type="project" value="InterPro"/>
</dbReference>
<dbReference type="NCBIfam" id="NF004761">
    <property type="entry name" value="PRK06092.1"/>
    <property type="match status" value="1"/>
</dbReference>
<dbReference type="NCBIfam" id="TIGR03461">
    <property type="entry name" value="pabC_Proteo"/>
    <property type="match status" value="1"/>
</dbReference>
<evidence type="ECO:0000256" key="3">
    <source>
        <dbReference type="ARBA" id="ARBA00011738"/>
    </source>
</evidence>
<evidence type="ECO:0000256" key="6">
    <source>
        <dbReference type="ARBA" id="ARBA00023239"/>
    </source>
</evidence>
<evidence type="ECO:0000256" key="8">
    <source>
        <dbReference type="ARBA" id="ARBA00035676"/>
    </source>
</evidence>
<name>L0GWI3_9GAMM</name>
<organism evidence="11 12">
    <name type="scientific">Thioflavicoccus mobilis 8321</name>
    <dbReference type="NCBI Taxonomy" id="765912"/>
    <lineage>
        <taxon>Bacteria</taxon>
        <taxon>Pseudomonadati</taxon>
        <taxon>Pseudomonadota</taxon>
        <taxon>Gammaproteobacteria</taxon>
        <taxon>Chromatiales</taxon>
        <taxon>Chromatiaceae</taxon>
        <taxon>Thioflavicoccus</taxon>
    </lineage>
</organism>
<dbReference type="PANTHER" id="PTHR42743">
    <property type="entry name" value="AMINO-ACID AMINOTRANSFERASE"/>
    <property type="match status" value="1"/>
</dbReference>
<evidence type="ECO:0000256" key="10">
    <source>
        <dbReference type="NCBIfam" id="TIGR03461"/>
    </source>
</evidence>
<comment type="similarity">
    <text evidence="2">Belongs to the class-IV pyridoxal-phosphate-dependent aminotransferase family.</text>
</comment>
<dbReference type="EMBL" id="CP003051">
    <property type="protein sequence ID" value="AGA91113.1"/>
    <property type="molecule type" value="Genomic_DNA"/>
</dbReference>
<dbReference type="InterPro" id="IPR043131">
    <property type="entry name" value="BCAT-like_N"/>
</dbReference>
<evidence type="ECO:0000256" key="9">
    <source>
        <dbReference type="ARBA" id="ARBA00049529"/>
    </source>
</evidence>
<dbReference type="InterPro" id="IPR036038">
    <property type="entry name" value="Aminotransferase-like"/>
</dbReference>
<sequence length="291" mass="30893">MTGLGSGGPAVGPGPLRSLIDGVPADRIPVGDRGIHYGDGLFETINLRGGRPCLWGLHVTRLHEGAARLDLPLPEIEVLHRECLALADGAPDGVLKLILTRGDGGRGYRPPAVPQPRRILALYARPDHPRAWLDTGVAVLLCRTPAGQSPALAGLKHLNRLEQVLARAEWDDPQIAEGLMVGSDGHLVGGTMSNLFLLRGRRLVTPRLDRAGVAGTVRAALKRLAPGLGYEMVEARLRPEDLSGADGAFLTNAVIGLWAIRRCAGRDLGYEPLPAALVAAVRGVANDPDWS</sequence>
<evidence type="ECO:0000313" key="11">
    <source>
        <dbReference type="EMBL" id="AGA91113.1"/>
    </source>
</evidence>
<dbReference type="InterPro" id="IPR001544">
    <property type="entry name" value="Aminotrans_IV"/>
</dbReference>
<evidence type="ECO:0000256" key="4">
    <source>
        <dbReference type="ARBA" id="ARBA00022898"/>
    </source>
</evidence>
<comment type="pathway">
    <text evidence="7">Cofactor biosynthesis; tetrahydrofolate biosynthesis; 4-aminobenzoate from chorismate: step 2/2.</text>
</comment>
<comment type="cofactor">
    <cofactor evidence="1">
        <name>pyridoxal 5'-phosphate</name>
        <dbReference type="ChEBI" id="CHEBI:597326"/>
    </cofactor>
</comment>
<dbReference type="InterPro" id="IPR050571">
    <property type="entry name" value="Class-IV_PLP-Dep_Aminotrnsfr"/>
</dbReference>
<dbReference type="SUPFAM" id="SSF56752">
    <property type="entry name" value="D-aminoacid aminotransferase-like PLP-dependent enzymes"/>
    <property type="match status" value="1"/>
</dbReference>
<dbReference type="PATRIC" id="fig|765912.4.peg.2327"/>
<reference evidence="11 12" key="1">
    <citation type="submission" date="2011-09" db="EMBL/GenBank/DDBJ databases">
        <title>Complete sequence of chromosome of Thioflavicoccus mobilis 8321.</title>
        <authorList>
            <consortium name="US DOE Joint Genome Institute"/>
            <person name="Lucas S."/>
            <person name="Han J."/>
            <person name="Lapidus A."/>
            <person name="Cheng J.-F."/>
            <person name="Goodwin L."/>
            <person name="Pitluck S."/>
            <person name="Peters L."/>
            <person name="Ovchinnikova G."/>
            <person name="Lu M."/>
            <person name="Detter J.C."/>
            <person name="Han C."/>
            <person name="Tapia R."/>
            <person name="Land M."/>
            <person name="Hauser L."/>
            <person name="Kyrpides N."/>
            <person name="Ivanova N."/>
            <person name="Pagani I."/>
            <person name="Vogl K."/>
            <person name="Liu Z."/>
            <person name="Imhoff J."/>
            <person name="Thiel V."/>
            <person name="Frigaard N.-U."/>
            <person name="Bryant D."/>
            <person name="Woyke T."/>
        </authorList>
    </citation>
    <scope>NUCLEOTIDE SEQUENCE [LARGE SCALE GENOMIC DNA]</scope>
    <source>
        <strain evidence="11 12">8321</strain>
    </source>
</reference>
<dbReference type="InterPro" id="IPR017824">
    <property type="entry name" value="Aminodeoxychorismate_lyase_IV"/>
</dbReference>
<comment type="subunit">
    <text evidence="3">Homodimer.</text>
</comment>
<evidence type="ECO:0000256" key="7">
    <source>
        <dbReference type="ARBA" id="ARBA00035633"/>
    </source>
</evidence>
<keyword evidence="5" id="KW-0289">Folate biosynthesis</keyword>
<keyword evidence="6 11" id="KW-0456">Lyase</keyword>
<dbReference type="AlphaFoldDB" id="L0GWI3"/>
<dbReference type="Gene3D" id="3.20.10.10">
    <property type="entry name" value="D-amino Acid Aminotransferase, subunit A, domain 2"/>
    <property type="match status" value="1"/>
</dbReference>
<dbReference type="InterPro" id="IPR043132">
    <property type="entry name" value="BCAT-like_C"/>
</dbReference>
<dbReference type="Proteomes" id="UP000010816">
    <property type="component" value="Chromosome"/>
</dbReference>
<dbReference type="GO" id="GO:0008153">
    <property type="term" value="P:4-aminobenzoate biosynthetic process"/>
    <property type="evidence" value="ECO:0007669"/>
    <property type="project" value="UniProtKB-UniRule"/>
</dbReference>
<dbReference type="EC" id="4.1.3.38" evidence="8 10"/>